<evidence type="ECO:0000313" key="1">
    <source>
        <dbReference type="EMBL" id="MCB2380514.1"/>
    </source>
</evidence>
<gene>
    <name evidence="1" type="ORF">LGH70_23170</name>
</gene>
<dbReference type="EMBL" id="JAJADQ010000019">
    <property type="protein sequence ID" value="MCB2380514.1"/>
    <property type="molecule type" value="Genomic_DNA"/>
</dbReference>
<sequence>MEFLNFTLDDQNIGLEWADGGYADLHNCFDFVELRYNPAAATLKLFWRKSTGKWAREVPWPGLHLLFEGVNYFHVKERDPEYPFSEDATVQHVCRTPFEAREEFENIYFNEDAQPEDDLLLYFQSKWGLKVNAATVSLQLEF</sequence>
<name>A0ABS8ANF7_9BACT</name>
<evidence type="ECO:0000313" key="2">
    <source>
        <dbReference type="Proteomes" id="UP001165297"/>
    </source>
</evidence>
<protein>
    <recommendedName>
        <fullName evidence="3">DUF4178 domain-containing protein</fullName>
    </recommendedName>
</protein>
<reference evidence="1" key="1">
    <citation type="submission" date="2021-10" db="EMBL/GenBank/DDBJ databases">
        <authorList>
            <person name="Dean J.D."/>
            <person name="Kim M.K."/>
            <person name="Newey C.N."/>
            <person name="Stoker T.S."/>
            <person name="Thompson D.W."/>
            <person name="Grose J.H."/>
        </authorList>
    </citation>
    <scope>NUCLEOTIDE SEQUENCE</scope>
    <source>
        <strain evidence="1">BT635</strain>
    </source>
</reference>
<accession>A0ABS8ANF7</accession>
<proteinExistence type="predicted"/>
<dbReference type="RefSeq" id="WP_226190606.1">
    <property type="nucleotide sequence ID" value="NZ_JAJADQ010000019.1"/>
</dbReference>
<comment type="caution">
    <text evidence="1">The sequence shown here is derived from an EMBL/GenBank/DDBJ whole genome shotgun (WGS) entry which is preliminary data.</text>
</comment>
<organism evidence="1 2">
    <name type="scientific">Hymenobacter nitidus</name>
    <dbReference type="NCBI Taxonomy" id="2880929"/>
    <lineage>
        <taxon>Bacteria</taxon>
        <taxon>Pseudomonadati</taxon>
        <taxon>Bacteroidota</taxon>
        <taxon>Cytophagia</taxon>
        <taxon>Cytophagales</taxon>
        <taxon>Hymenobacteraceae</taxon>
        <taxon>Hymenobacter</taxon>
    </lineage>
</organism>
<dbReference type="Proteomes" id="UP001165297">
    <property type="component" value="Unassembled WGS sequence"/>
</dbReference>
<keyword evidence="2" id="KW-1185">Reference proteome</keyword>
<evidence type="ECO:0008006" key="3">
    <source>
        <dbReference type="Google" id="ProtNLM"/>
    </source>
</evidence>